<dbReference type="InterPro" id="IPR015943">
    <property type="entry name" value="WD40/YVTN_repeat-like_dom_sf"/>
</dbReference>
<sequence length="349" mass="36299">MRRILAATVLCLALTACGGTEDAGLRRTGAPPLDAARVTETFGWVLTADALLTTGDGGATFETTTVPLPETPVRAALFTDAEHGTVAAAEDTAIYVARTTDGGKSWQTRELRDEKASPAGYSSLRMASAGDRTVILARVATSQAFRVGTLWTTAGPDDWTALPAPESGRVSVEPDGRIWVAGTALHASTDGGRTWLGSDLKVDNAKSVAVSPPVDGTLPVTVTDGTRSEVQLLTTADDGRTWDTPTRIPLNARTGPGVTVPVARTDTGPMVFDTAGGHAYRGAADVWPRGLPEGVRAATFAGGGRHGWALTARGSCKADKRDCVVTHDLVRTGDAGASWSPIAVWTQPA</sequence>
<dbReference type="Proteomes" id="UP000619260">
    <property type="component" value="Unassembled WGS sequence"/>
</dbReference>
<dbReference type="AlphaFoldDB" id="A0A8J4DRG2"/>
<dbReference type="Gene3D" id="2.130.10.10">
    <property type="entry name" value="YVTN repeat-like/Quinoprotein amine dehydrogenase"/>
    <property type="match status" value="1"/>
</dbReference>
<evidence type="ECO:0008006" key="4">
    <source>
        <dbReference type="Google" id="ProtNLM"/>
    </source>
</evidence>
<comment type="caution">
    <text evidence="2">The sequence shown here is derived from an EMBL/GenBank/DDBJ whole genome shotgun (WGS) entry which is preliminary data.</text>
</comment>
<gene>
    <name evidence="2" type="ORF">Val02_31730</name>
</gene>
<dbReference type="CDD" id="cd15482">
    <property type="entry name" value="Sialidase_non-viral"/>
    <property type="match status" value="1"/>
</dbReference>
<dbReference type="RefSeq" id="WP_203899795.1">
    <property type="nucleotide sequence ID" value="NZ_BOPF01000009.1"/>
</dbReference>
<dbReference type="SUPFAM" id="SSF110296">
    <property type="entry name" value="Oligoxyloglucan reducing end-specific cellobiohydrolase"/>
    <property type="match status" value="1"/>
</dbReference>
<reference evidence="2" key="1">
    <citation type="submission" date="2021-01" db="EMBL/GenBank/DDBJ databases">
        <title>Whole genome shotgun sequence of Virgisporangium aliadipatigenens NBRC 105644.</title>
        <authorList>
            <person name="Komaki H."/>
            <person name="Tamura T."/>
        </authorList>
    </citation>
    <scope>NUCLEOTIDE SEQUENCE</scope>
    <source>
        <strain evidence="2">NBRC 105644</strain>
    </source>
</reference>
<evidence type="ECO:0000256" key="1">
    <source>
        <dbReference type="SAM" id="SignalP"/>
    </source>
</evidence>
<evidence type="ECO:0000313" key="3">
    <source>
        <dbReference type="Proteomes" id="UP000619260"/>
    </source>
</evidence>
<name>A0A8J4DRG2_9ACTN</name>
<feature type="signal peptide" evidence="1">
    <location>
        <begin position="1"/>
        <end position="18"/>
    </location>
</feature>
<keyword evidence="3" id="KW-1185">Reference proteome</keyword>
<dbReference type="EMBL" id="BOPF01000009">
    <property type="protein sequence ID" value="GIJ46287.1"/>
    <property type="molecule type" value="Genomic_DNA"/>
</dbReference>
<keyword evidence="1" id="KW-0732">Signal</keyword>
<feature type="chain" id="PRO_5038909620" description="Exo-alpha-sialidase" evidence="1">
    <location>
        <begin position="19"/>
        <end position="349"/>
    </location>
</feature>
<dbReference type="PROSITE" id="PS51257">
    <property type="entry name" value="PROKAR_LIPOPROTEIN"/>
    <property type="match status" value="1"/>
</dbReference>
<accession>A0A8J4DRG2</accession>
<evidence type="ECO:0000313" key="2">
    <source>
        <dbReference type="EMBL" id="GIJ46287.1"/>
    </source>
</evidence>
<protein>
    <recommendedName>
        <fullName evidence="4">Exo-alpha-sialidase</fullName>
    </recommendedName>
</protein>
<organism evidence="2 3">
    <name type="scientific">Virgisporangium aliadipatigenens</name>
    <dbReference type="NCBI Taxonomy" id="741659"/>
    <lineage>
        <taxon>Bacteria</taxon>
        <taxon>Bacillati</taxon>
        <taxon>Actinomycetota</taxon>
        <taxon>Actinomycetes</taxon>
        <taxon>Micromonosporales</taxon>
        <taxon>Micromonosporaceae</taxon>
        <taxon>Virgisporangium</taxon>
    </lineage>
</organism>
<proteinExistence type="predicted"/>